<dbReference type="Pfam" id="PF00561">
    <property type="entry name" value="Abhydrolase_1"/>
    <property type="match status" value="1"/>
</dbReference>
<gene>
    <name evidence="5" type="ORF">MVEN_02005100</name>
</gene>
<dbReference type="PANTHER" id="PTHR43248:SF25">
    <property type="entry name" value="AB HYDROLASE-1 DOMAIN-CONTAINING PROTEIN-RELATED"/>
    <property type="match status" value="1"/>
</dbReference>
<evidence type="ECO:0000256" key="2">
    <source>
        <dbReference type="ARBA" id="ARBA00022801"/>
    </source>
</evidence>
<evidence type="ECO:0008006" key="7">
    <source>
        <dbReference type="Google" id="ProtNLM"/>
    </source>
</evidence>
<dbReference type="InterPro" id="IPR051601">
    <property type="entry name" value="Serine_prot/Carboxylest_S33"/>
</dbReference>
<protein>
    <recommendedName>
        <fullName evidence="7">AB hydrolase-1 domain-containing protein</fullName>
    </recommendedName>
</protein>
<organism evidence="5 6">
    <name type="scientific">Mycena venus</name>
    <dbReference type="NCBI Taxonomy" id="2733690"/>
    <lineage>
        <taxon>Eukaryota</taxon>
        <taxon>Fungi</taxon>
        <taxon>Dikarya</taxon>
        <taxon>Basidiomycota</taxon>
        <taxon>Agaricomycotina</taxon>
        <taxon>Agaricomycetes</taxon>
        <taxon>Agaricomycetidae</taxon>
        <taxon>Agaricales</taxon>
        <taxon>Marasmiineae</taxon>
        <taxon>Mycenaceae</taxon>
        <taxon>Mycena</taxon>
    </lineage>
</organism>
<accession>A0A8H6XC03</accession>
<evidence type="ECO:0000313" key="6">
    <source>
        <dbReference type="Proteomes" id="UP000620124"/>
    </source>
</evidence>
<evidence type="ECO:0000259" key="4">
    <source>
        <dbReference type="Pfam" id="PF08386"/>
    </source>
</evidence>
<keyword evidence="6" id="KW-1185">Reference proteome</keyword>
<comment type="similarity">
    <text evidence="1">Belongs to the peptidase S33 family.</text>
</comment>
<dbReference type="GO" id="GO:0016787">
    <property type="term" value="F:hydrolase activity"/>
    <property type="evidence" value="ECO:0007669"/>
    <property type="project" value="UniProtKB-KW"/>
</dbReference>
<dbReference type="EMBL" id="JACAZI010000021">
    <property type="protein sequence ID" value="KAF7337822.1"/>
    <property type="molecule type" value="Genomic_DNA"/>
</dbReference>
<dbReference type="PANTHER" id="PTHR43248">
    <property type="entry name" value="2-SUCCINYL-6-HYDROXY-2,4-CYCLOHEXADIENE-1-CARBOXYLATE SYNTHASE"/>
    <property type="match status" value="1"/>
</dbReference>
<evidence type="ECO:0000313" key="5">
    <source>
        <dbReference type="EMBL" id="KAF7337822.1"/>
    </source>
</evidence>
<dbReference type="OrthoDB" id="425534at2759"/>
<sequence length="641" mass="70710">MKPKEQSNALKLQPPPTSGRKSLRFHLLALLLVIQIAFWNWSVAVDNGPWLLKSTTTFWNSGPTLLVRENSTIKWRACPDDSSFFCAFLEVPLDYDSSRTSVQLHPQHATLALRMYPATAPASQRLGTIFVNPGGPGTSGHATLLKTGRSGSALFRGKFDIVSWDPRGVNMSTPRISCHATDLRRQLFLLSHQNRDPDFYDMVGPVPNMTLLAASARSELLTELCRETVGDRVLRSVTTINVARDLEEMRKAVGEGDLRYWGFSYGTTLGATYAAMFPENVLRMVLDGVVYAPEHYNSLLEHGMSSGDSTTKVFDGFVSSCIAAGPSRCALAKNDTFEPSQLRQRILNVLTHLHTFPLPVLHLNSQAVPSILLHSDLLLSIYATLLRPVNWAHLASAIADLENGNGAAIAALSGVGGKDWDLRNLTDSERASENARWGDGHGHEMGASEADMAISCGDAPPFPEAGDAEWTHAWLDWRRKLVSSDVISGPMWFRKLIRCRHWGRIRPPPERYEGQWKLGDDLKPPKHPILFVSNTNDPVTPISSARRMVELFGGNNARLLENNNAYGHCSVSQPSLCIAKAIREYMVDGTLPAEGTVCKPDEGTIFPPQRKGVHLRHEEEDVLLFQALNDLSAAGHGSDGW</sequence>
<evidence type="ECO:0000259" key="3">
    <source>
        <dbReference type="Pfam" id="PF00561"/>
    </source>
</evidence>
<dbReference type="SUPFAM" id="SSF53474">
    <property type="entry name" value="alpha/beta-Hydrolases"/>
    <property type="match status" value="1"/>
</dbReference>
<reference evidence="5" key="1">
    <citation type="submission" date="2020-05" db="EMBL/GenBank/DDBJ databases">
        <title>Mycena genomes resolve the evolution of fungal bioluminescence.</title>
        <authorList>
            <person name="Tsai I.J."/>
        </authorList>
    </citation>
    <scope>NUCLEOTIDE SEQUENCE</scope>
    <source>
        <strain evidence="5">CCC161011</strain>
    </source>
</reference>
<dbReference type="Pfam" id="PF08386">
    <property type="entry name" value="Abhydrolase_4"/>
    <property type="match status" value="1"/>
</dbReference>
<dbReference type="AlphaFoldDB" id="A0A8H6XC03"/>
<evidence type="ECO:0000256" key="1">
    <source>
        <dbReference type="ARBA" id="ARBA00010088"/>
    </source>
</evidence>
<dbReference type="InterPro" id="IPR029058">
    <property type="entry name" value="AB_hydrolase_fold"/>
</dbReference>
<feature type="domain" description="Peptidase S33 tripeptidyl aminopeptidase-like C-terminal" evidence="4">
    <location>
        <begin position="489"/>
        <end position="598"/>
    </location>
</feature>
<keyword evidence="2" id="KW-0378">Hydrolase</keyword>
<dbReference type="InterPro" id="IPR000073">
    <property type="entry name" value="AB_hydrolase_1"/>
</dbReference>
<dbReference type="Proteomes" id="UP000620124">
    <property type="component" value="Unassembled WGS sequence"/>
</dbReference>
<feature type="domain" description="AB hydrolase-1" evidence="3">
    <location>
        <begin position="129"/>
        <end position="289"/>
    </location>
</feature>
<proteinExistence type="inferred from homology"/>
<name>A0A8H6XC03_9AGAR</name>
<dbReference type="Gene3D" id="3.40.50.1820">
    <property type="entry name" value="alpha/beta hydrolase"/>
    <property type="match status" value="1"/>
</dbReference>
<comment type="caution">
    <text evidence="5">The sequence shown here is derived from an EMBL/GenBank/DDBJ whole genome shotgun (WGS) entry which is preliminary data.</text>
</comment>
<dbReference type="InterPro" id="IPR013595">
    <property type="entry name" value="Pept_S33_TAP-like_C"/>
</dbReference>